<dbReference type="Proteomes" id="UP000274822">
    <property type="component" value="Unassembled WGS sequence"/>
</dbReference>
<evidence type="ECO:0000313" key="3">
    <source>
        <dbReference type="Proteomes" id="UP000274822"/>
    </source>
</evidence>
<reference evidence="2 3" key="1">
    <citation type="journal article" date="2018" name="New Phytol.">
        <title>Phylogenomics of Endogonaceae and evolution of mycorrhizas within Mucoromycota.</title>
        <authorList>
            <person name="Chang Y."/>
            <person name="Desiro A."/>
            <person name="Na H."/>
            <person name="Sandor L."/>
            <person name="Lipzen A."/>
            <person name="Clum A."/>
            <person name="Barry K."/>
            <person name="Grigoriev I.V."/>
            <person name="Martin F.M."/>
            <person name="Stajich J.E."/>
            <person name="Smith M.E."/>
            <person name="Bonito G."/>
            <person name="Spatafora J.W."/>
        </authorList>
    </citation>
    <scope>NUCLEOTIDE SEQUENCE [LARGE SCALE GENOMIC DNA]</scope>
    <source>
        <strain evidence="2 3">AD002</strain>
    </source>
</reference>
<keyword evidence="3" id="KW-1185">Reference proteome</keyword>
<protein>
    <submittedName>
        <fullName evidence="2">Uncharacterized protein</fullName>
    </submittedName>
</protein>
<dbReference type="EMBL" id="RBNJ01000343">
    <property type="protein sequence ID" value="RUS34749.1"/>
    <property type="molecule type" value="Genomic_DNA"/>
</dbReference>
<comment type="caution">
    <text evidence="2">The sequence shown here is derived from an EMBL/GenBank/DDBJ whole genome shotgun (WGS) entry which is preliminary data.</text>
</comment>
<evidence type="ECO:0000313" key="2">
    <source>
        <dbReference type="EMBL" id="RUS34749.1"/>
    </source>
</evidence>
<proteinExistence type="predicted"/>
<accession>A0A433QY58</accession>
<name>A0A433QY58_9FUNG</name>
<feature type="region of interest" description="Disordered" evidence="1">
    <location>
        <begin position="1"/>
        <end position="38"/>
    </location>
</feature>
<sequence>MQSISYQHKGAEVTAGDERVRTPRHHRGTSRKPSSRVPKLRLVVDGGKKYRHGSYGFVGMFILPIDSSIARTLGVVGEHKDITLTGLWRGEAGNGISAPSTQSWKIWESSLLKGMRTVFWPEIHTLVKGTWWTGTNDSR</sequence>
<evidence type="ECO:0000256" key="1">
    <source>
        <dbReference type="SAM" id="MobiDB-lite"/>
    </source>
</evidence>
<feature type="compositionally biased region" description="Basic residues" evidence="1">
    <location>
        <begin position="22"/>
        <end position="34"/>
    </location>
</feature>
<gene>
    <name evidence="2" type="ORF">BC938DRAFT_478744</name>
</gene>
<organism evidence="2 3">
    <name type="scientific">Jimgerdemannia flammicorona</name>
    <dbReference type="NCBI Taxonomy" id="994334"/>
    <lineage>
        <taxon>Eukaryota</taxon>
        <taxon>Fungi</taxon>
        <taxon>Fungi incertae sedis</taxon>
        <taxon>Mucoromycota</taxon>
        <taxon>Mucoromycotina</taxon>
        <taxon>Endogonomycetes</taxon>
        <taxon>Endogonales</taxon>
        <taxon>Endogonaceae</taxon>
        <taxon>Jimgerdemannia</taxon>
    </lineage>
</organism>
<dbReference type="AlphaFoldDB" id="A0A433QY58"/>